<dbReference type="Pfam" id="PF13936">
    <property type="entry name" value="HTH_38"/>
    <property type="match status" value="1"/>
</dbReference>
<dbReference type="GO" id="GO:0015074">
    <property type="term" value="P:DNA integration"/>
    <property type="evidence" value="ECO:0007669"/>
    <property type="project" value="InterPro"/>
</dbReference>
<dbReference type="GO" id="GO:0003677">
    <property type="term" value="F:DNA binding"/>
    <property type="evidence" value="ECO:0007669"/>
    <property type="project" value="UniProtKB-KW"/>
</dbReference>
<sequence>MTHSQISTHKHYQQLSLSDRATIQALRSAGKTMTDIALVLHCNKSTISREITRGAVAQLDSKHHSHQVYLAETAQTLHAQKRDRTGHHVFLKTSRTFFKALTKELTRKPRVHSVDSFVHFYCDQGKSCPSTTTVYRYIDAGLLNLDNMALPKKLRRRVKAYKNAHKRKNKKIYGDSIELRPAAVNDRTGVGHWEGDLVKGIRSADEPALMTLTERYSRTEIIVKIPDYHAGTCLKALQDTIDDYGVKEFESITFDNGSEFAKLSEIVGTQIYFAHPYSPWERGTNENTNGLLREYFPKGRSLRDVTLVEIQAVQSALNHRPRRILNYLRPCDYYRRMA</sequence>
<dbReference type="AlphaFoldDB" id="A0A5P8JWK2"/>
<evidence type="ECO:0000256" key="2">
    <source>
        <dbReference type="ARBA" id="ARBA00006363"/>
    </source>
</evidence>
<dbReference type="PROSITE" id="PS01043">
    <property type="entry name" value="TRANSPOSASE_IS30"/>
    <property type="match status" value="1"/>
</dbReference>
<dbReference type="PANTHER" id="PTHR10948">
    <property type="entry name" value="TRANSPOSASE"/>
    <property type="match status" value="1"/>
</dbReference>
<evidence type="ECO:0000313" key="8">
    <source>
        <dbReference type="Proteomes" id="UP000388452"/>
    </source>
</evidence>
<dbReference type="NCBIfam" id="NF033563">
    <property type="entry name" value="transpos_IS30"/>
    <property type="match status" value="1"/>
</dbReference>
<keyword evidence="4" id="KW-0238">DNA-binding</keyword>
<keyword evidence="5" id="KW-0233">DNA recombination</keyword>
<dbReference type="GO" id="GO:0005829">
    <property type="term" value="C:cytosol"/>
    <property type="evidence" value="ECO:0007669"/>
    <property type="project" value="TreeGrafter"/>
</dbReference>
<proteinExistence type="inferred from homology"/>
<keyword evidence="3" id="KW-0815">Transposition</keyword>
<keyword evidence="7" id="KW-0614">Plasmid</keyword>
<dbReference type="PANTHER" id="PTHR10948:SF23">
    <property type="entry name" value="TRANSPOSASE INSI FOR INSERTION SEQUENCE ELEMENT IS30A-RELATED"/>
    <property type="match status" value="1"/>
</dbReference>
<gene>
    <name evidence="7" type="ORF">LM010_16715</name>
</gene>
<evidence type="ECO:0000256" key="4">
    <source>
        <dbReference type="ARBA" id="ARBA00023125"/>
    </source>
</evidence>
<organism evidence="7 8">
    <name type="scientific">Lacticaseibacillus manihotivorans</name>
    <dbReference type="NCBI Taxonomy" id="88233"/>
    <lineage>
        <taxon>Bacteria</taxon>
        <taxon>Bacillati</taxon>
        <taxon>Bacillota</taxon>
        <taxon>Bacilli</taxon>
        <taxon>Lactobacillales</taxon>
        <taxon>Lactobacillaceae</taxon>
        <taxon>Lacticaseibacillus</taxon>
    </lineage>
</organism>
<dbReference type="InterPro" id="IPR051917">
    <property type="entry name" value="Transposase-Integrase"/>
</dbReference>
<name>A0A5P8JWK2_9LACO</name>
<comment type="function">
    <text evidence="1">Required for the transposition of the insertion element.</text>
</comment>
<feature type="domain" description="Integrase catalytic" evidence="6">
    <location>
        <begin position="177"/>
        <end position="338"/>
    </location>
</feature>
<dbReference type="InterPro" id="IPR025246">
    <property type="entry name" value="IS30-like_HTH"/>
</dbReference>
<dbReference type="EMBL" id="CP045069">
    <property type="protein sequence ID" value="QFQ93071.1"/>
    <property type="molecule type" value="Genomic_DNA"/>
</dbReference>
<dbReference type="Proteomes" id="UP000388452">
    <property type="component" value="Plasmid unnamed1"/>
</dbReference>
<protein>
    <submittedName>
        <fullName evidence="7">IS30 family transposase</fullName>
    </submittedName>
</protein>
<dbReference type="InterPro" id="IPR012337">
    <property type="entry name" value="RNaseH-like_sf"/>
</dbReference>
<dbReference type="SUPFAM" id="SSF53098">
    <property type="entry name" value="Ribonuclease H-like"/>
    <property type="match status" value="1"/>
</dbReference>
<comment type="similarity">
    <text evidence="2">Belongs to the transposase IS30 family.</text>
</comment>
<evidence type="ECO:0000313" key="7">
    <source>
        <dbReference type="EMBL" id="QFQ93071.1"/>
    </source>
</evidence>
<evidence type="ECO:0000256" key="1">
    <source>
        <dbReference type="ARBA" id="ARBA00002190"/>
    </source>
</evidence>
<evidence type="ECO:0000259" key="6">
    <source>
        <dbReference type="PROSITE" id="PS50994"/>
    </source>
</evidence>
<dbReference type="RefSeq" id="WP_152164913.1">
    <property type="nucleotide sequence ID" value="NZ_CP045069.1"/>
</dbReference>
<accession>A0A5P8JWK2</accession>
<dbReference type="InterPro" id="IPR001598">
    <property type="entry name" value="Transposase_IS30_CS"/>
</dbReference>
<evidence type="ECO:0000256" key="3">
    <source>
        <dbReference type="ARBA" id="ARBA00022578"/>
    </source>
</evidence>
<evidence type="ECO:0000256" key="5">
    <source>
        <dbReference type="ARBA" id="ARBA00023172"/>
    </source>
</evidence>
<dbReference type="Gene3D" id="3.30.420.10">
    <property type="entry name" value="Ribonuclease H-like superfamily/Ribonuclease H"/>
    <property type="match status" value="1"/>
</dbReference>
<dbReference type="InterPro" id="IPR053392">
    <property type="entry name" value="Transposase_IS30-like"/>
</dbReference>
<dbReference type="InterPro" id="IPR001584">
    <property type="entry name" value="Integrase_cat-core"/>
</dbReference>
<dbReference type="GO" id="GO:0006313">
    <property type="term" value="P:DNA transposition"/>
    <property type="evidence" value="ECO:0007669"/>
    <property type="project" value="InterPro"/>
</dbReference>
<dbReference type="InterPro" id="IPR036397">
    <property type="entry name" value="RNaseH_sf"/>
</dbReference>
<dbReference type="PROSITE" id="PS50994">
    <property type="entry name" value="INTEGRASE"/>
    <property type="match status" value="1"/>
</dbReference>
<geneLocation type="plasmid" evidence="7 8">
    <name>unnamed1</name>
</geneLocation>
<dbReference type="GO" id="GO:0004803">
    <property type="term" value="F:transposase activity"/>
    <property type="evidence" value="ECO:0007669"/>
    <property type="project" value="InterPro"/>
</dbReference>
<reference evidence="7 8" key="1">
    <citation type="submission" date="2019-10" db="EMBL/GenBank/DDBJ databases">
        <title>Genome sequencing of Lactobacillus manihotivorans.</title>
        <authorList>
            <person name="Kim K."/>
        </authorList>
    </citation>
    <scope>NUCLEOTIDE SEQUENCE [LARGE SCALE GENOMIC DNA]</scope>
    <source>
        <strain evidence="7 8">LM010</strain>
        <plasmid evidence="7 8">unnamed1</plasmid>
    </source>
</reference>